<evidence type="ECO:0000313" key="3">
    <source>
        <dbReference type="EMBL" id="SNS36885.1"/>
    </source>
</evidence>
<feature type="transmembrane region" description="Helical" evidence="1">
    <location>
        <begin position="14"/>
        <end position="35"/>
    </location>
</feature>
<dbReference type="Pfam" id="PF13400">
    <property type="entry name" value="Tad"/>
    <property type="match status" value="1"/>
</dbReference>
<proteinExistence type="predicted"/>
<organism evidence="3 4">
    <name type="scientific">Granulicella rosea</name>
    <dbReference type="NCBI Taxonomy" id="474952"/>
    <lineage>
        <taxon>Bacteria</taxon>
        <taxon>Pseudomonadati</taxon>
        <taxon>Acidobacteriota</taxon>
        <taxon>Terriglobia</taxon>
        <taxon>Terriglobales</taxon>
        <taxon>Acidobacteriaceae</taxon>
        <taxon>Granulicella</taxon>
    </lineage>
</organism>
<feature type="domain" description="Putative Flp pilus-assembly TadG-like N-terminal" evidence="2">
    <location>
        <begin position="14"/>
        <end position="58"/>
    </location>
</feature>
<sequence length="459" mass="46767">MGILRFFKEENGEMTILASMGMVVILGFMGLALDVGNVRYAKGKLQSAADAAAVAAAVEYPNCTGQTYCAAMQNAALSSLAENGITGASIVTNCSTASTSGVTLMLNTPPCLLGTSDPNRNKTNVLEVAVTEPQPLYFARVLGFGSFNISARSEAGKVSNGNCVYALDKTGGNAITVDALAAVNATCGMVDESSAWNALSCNVLAVLNAPHLSVVGGDQNFLCAVPKAPTTGIAMPSPADPLSYLTPPAATSCGTSKASPYTGAASQLTILLGSVTLNPGHYCGGIVVGPLANVTFNPGTYDLSSTNCGLLGTGLLGDGGLSIDLLSNVQGNGVTFYNRGPCGSITTLLSSVSLGAVNLSAPTTGQYAGILFYQDPQNTTPATLLGSLAVNTKLEGADYFPSALVNYAVSGQARYNMLVAKDIDFVLLTVGTNKQTTAFANDYTALPGGPPIGTWGVVE</sequence>
<evidence type="ECO:0000256" key="1">
    <source>
        <dbReference type="SAM" id="Phobius"/>
    </source>
</evidence>
<gene>
    <name evidence="3" type="ORF">SAMN05421770_101685</name>
</gene>
<dbReference type="EMBL" id="FZOU01000001">
    <property type="protein sequence ID" value="SNS36885.1"/>
    <property type="molecule type" value="Genomic_DNA"/>
</dbReference>
<accession>A0A239DWD8</accession>
<dbReference type="Proteomes" id="UP000198356">
    <property type="component" value="Unassembled WGS sequence"/>
</dbReference>
<reference evidence="3 4" key="1">
    <citation type="submission" date="2017-06" db="EMBL/GenBank/DDBJ databases">
        <authorList>
            <person name="Kim H.J."/>
            <person name="Triplett B.A."/>
        </authorList>
    </citation>
    <scope>NUCLEOTIDE SEQUENCE [LARGE SCALE GENOMIC DNA]</scope>
    <source>
        <strain evidence="3 4">DSM 18704</strain>
    </source>
</reference>
<keyword evidence="1" id="KW-0812">Transmembrane</keyword>
<dbReference type="InterPro" id="IPR028087">
    <property type="entry name" value="Tad_N"/>
</dbReference>
<keyword evidence="1" id="KW-1133">Transmembrane helix</keyword>
<keyword evidence="1" id="KW-0472">Membrane</keyword>
<name>A0A239DWD8_9BACT</name>
<evidence type="ECO:0000313" key="4">
    <source>
        <dbReference type="Proteomes" id="UP000198356"/>
    </source>
</evidence>
<keyword evidence="4" id="KW-1185">Reference proteome</keyword>
<protein>
    <submittedName>
        <fullName evidence="3">Putative Flp pilus-assembly TadE/G-like</fullName>
    </submittedName>
</protein>
<evidence type="ECO:0000259" key="2">
    <source>
        <dbReference type="Pfam" id="PF13400"/>
    </source>
</evidence>
<dbReference type="AlphaFoldDB" id="A0A239DWD8"/>